<evidence type="ECO:0000256" key="8">
    <source>
        <dbReference type="SAM" id="MobiDB-lite"/>
    </source>
</evidence>
<feature type="compositionally biased region" description="Low complexity" evidence="8">
    <location>
        <begin position="235"/>
        <end position="245"/>
    </location>
</feature>
<keyword evidence="6 9" id="KW-0472">Membrane</keyword>
<reference evidence="10" key="1">
    <citation type="submission" date="2020-06" db="EMBL/GenBank/DDBJ databases">
        <title>Draft genome of Bugula neritina, a colonial animal packing powerful symbionts and potential medicines.</title>
        <authorList>
            <person name="Rayko M."/>
        </authorList>
    </citation>
    <scope>NUCLEOTIDE SEQUENCE [LARGE SCALE GENOMIC DNA]</scope>
    <source>
        <strain evidence="10">Kwan_BN1</strain>
    </source>
</reference>
<name>A0A7J7JF46_BUGNE</name>
<evidence type="ECO:0008006" key="12">
    <source>
        <dbReference type="Google" id="ProtNLM"/>
    </source>
</evidence>
<feature type="compositionally biased region" description="Basic and acidic residues" evidence="8">
    <location>
        <begin position="19"/>
        <end position="29"/>
    </location>
</feature>
<dbReference type="Proteomes" id="UP000593567">
    <property type="component" value="Unassembled WGS sequence"/>
</dbReference>
<evidence type="ECO:0000256" key="1">
    <source>
        <dbReference type="ARBA" id="ARBA00004370"/>
    </source>
</evidence>
<gene>
    <name evidence="10" type="ORF">EB796_017463</name>
</gene>
<feature type="region of interest" description="Disordered" evidence="8">
    <location>
        <begin position="1"/>
        <end position="43"/>
    </location>
</feature>
<proteinExistence type="inferred from homology"/>
<sequence length="512" mass="56917">MMKKFEFRNKKSPLPGKKGAMEKHLHADSVEDGGSDYTDSEPGGLLLEIETTDSGRNIAADPSKHRNTINAYKLKIDKIRMEIQKEQIIKEDHVQEYLDLSSKASHDESKVKNIKLVFEKNNSVSAQRIANLQKKMEKYQNDLRNIEQHGTSHGAHRAAKEMLKDVGQGLKDFGGTVVDNIRTATDALVSKPKENSGGSGKSKSGSADNINSLTHNFSHTGTSSESPVPAVLRAGSPSSPTGSTTLPANFKMTVPGGTESDNEGLAVAESGSLSEASYHFARDSPHASSTSNLIQNYNQAAIEPLLQKLNRNAESLEVVAREIDMLRSQMSEFQEELAAVRSSLEEERMADRYERLEEHLNDFVELTQNELSNLKQEMSNMEEKIDYQLEERTRDLQEALETANTRIAKIELQNQQQQLISMEGVDNPNAKVMLTKVINVLLAFLAVLLVFMSTVSNVVGPLMNAKWKVATILVLVFVIILTSSQWFPSVVLFQIFLVGTLMLNRTYQPRNL</sequence>
<dbReference type="Pfam" id="PF10267">
    <property type="entry name" value="Tmemb_cc2"/>
    <property type="match status" value="1"/>
</dbReference>
<accession>A0A7J7JF46</accession>
<comment type="caution">
    <text evidence="10">The sequence shown here is derived from an EMBL/GenBank/DDBJ whole genome shotgun (WGS) entry which is preliminary data.</text>
</comment>
<evidence type="ECO:0000313" key="10">
    <source>
        <dbReference type="EMBL" id="KAF6024211.1"/>
    </source>
</evidence>
<dbReference type="GO" id="GO:0012505">
    <property type="term" value="C:endomembrane system"/>
    <property type="evidence" value="ECO:0007669"/>
    <property type="project" value="TreeGrafter"/>
</dbReference>
<evidence type="ECO:0000256" key="6">
    <source>
        <dbReference type="ARBA" id="ARBA00023136"/>
    </source>
</evidence>
<keyword evidence="5 7" id="KW-0175">Coiled coil</keyword>
<comment type="subcellular location">
    <subcellularLocation>
        <location evidence="1">Membrane</location>
    </subcellularLocation>
</comment>
<protein>
    <recommendedName>
        <fullName evidence="12">TMCC1</fullName>
    </recommendedName>
</protein>
<feature type="compositionally biased region" description="Polar residues" evidence="8">
    <location>
        <begin position="207"/>
        <end position="226"/>
    </location>
</feature>
<dbReference type="GO" id="GO:0016020">
    <property type="term" value="C:membrane"/>
    <property type="evidence" value="ECO:0007669"/>
    <property type="project" value="UniProtKB-SubCell"/>
</dbReference>
<comment type="similarity">
    <text evidence="2">Belongs to the TEX28 family.</text>
</comment>
<dbReference type="PANTHER" id="PTHR17613">
    <property type="entry name" value="CEREBRAL PROTEIN-11-RELATED"/>
    <property type="match status" value="1"/>
</dbReference>
<dbReference type="OrthoDB" id="6287264at2759"/>
<feature type="coiled-coil region" evidence="7">
    <location>
        <begin position="122"/>
        <end position="149"/>
    </location>
</feature>
<dbReference type="PANTHER" id="PTHR17613:SF14">
    <property type="entry name" value="DEMENTIN, ISOFORM H"/>
    <property type="match status" value="1"/>
</dbReference>
<keyword evidence="11" id="KW-1185">Reference proteome</keyword>
<dbReference type="AlphaFoldDB" id="A0A7J7JF46"/>
<evidence type="ECO:0000256" key="4">
    <source>
        <dbReference type="ARBA" id="ARBA00022989"/>
    </source>
</evidence>
<feature type="coiled-coil region" evidence="7">
    <location>
        <begin position="306"/>
        <end position="413"/>
    </location>
</feature>
<evidence type="ECO:0000256" key="5">
    <source>
        <dbReference type="ARBA" id="ARBA00023054"/>
    </source>
</evidence>
<feature type="transmembrane region" description="Helical" evidence="9">
    <location>
        <begin position="472"/>
        <end position="503"/>
    </location>
</feature>
<dbReference type="InterPro" id="IPR019394">
    <property type="entry name" value="TEX28/TMCC"/>
</dbReference>
<feature type="region of interest" description="Disordered" evidence="8">
    <location>
        <begin position="188"/>
        <end position="250"/>
    </location>
</feature>
<feature type="transmembrane region" description="Helical" evidence="9">
    <location>
        <begin position="437"/>
        <end position="460"/>
    </location>
</feature>
<keyword evidence="4 9" id="KW-1133">Transmembrane helix</keyword>
<dbReference type="EMBL" id="VXIV02002605">
    <property type="protein sequence ID" value="KAF6024211.1"/>
    <property type="molecule type" value="Genomic_DNA"/>
</dbReference>
<organism evidence="10 11">
    <name type="scientific">Bugula neritina</name>
    <name type="common">Brown bryozoan</name>
    <name type="synonym">Sertularia neritina</name>
    <dbReference type="NCBI Taxonomy" id="10212"/>
    <lineage>
        <taxon>Eukaryota</taxon>
        <taxon>Metazoa</taxon>
        <taxon>Spiralia</taxon>
        <taxon>Lophotrochozoa</taxon>
        <taxon>Bryozoa</taxon>
        <taxon>Gymnolaemata</taxon>
        <taxon>Cheilostomatida</taxon>
        <taxon>Flustrina</taxon>
        <taxon>Buguloidea</taxon>
        <taxon>Bugulidae</taxon>
        <taxon>Bugula</taxon>
    </lineage>
</organism>
<evidence type="ECO:0000256" key="9">
    <source>
        <dbReference type="SAM" id="Phobius"/>
    </source>
</evidence>
<keyword evidence="3 9" id="KW-0812">Transmembrane</keyword>
<evidence type="ECO:0000256" key="2">
    <source>
        <dbReference type="ARBA" id="ARBA00008108"/>
    </source>
</evidence>
<evidence type="ECO:0000256" key="7">
    <source>
        <dbReference type="SAM" id="Coils"/>
    </source>
</evidence>
<evidence type="ECO:0000313" key="11">
    <source>
        <dbReference type="Proteomes" id="UP000593567"/>
    </source>
</evidence>
<evidence type="ECO:0000256" key="3">
    <source>
        <dbReference type="ARBA" id="ARBA00022692"/>
    </source>
</evidence>